<gene>
    <name evidence="1" type="ORF">Q8A64_18035</name>
</gene>
<organism evidence="1 2">
    <name type="scientific">Keguizhuia sedimenti</name>
    <dbReference type="NCBI Taxonomy" id="3064264"/>
    <lineage>
        <taxon>Bacteria</taxon>
        <taxon>Pseudomonadati</taxon>
        <taxon>Pseudomonadota</taxon>
        <taxon>Betaproteobacteria</taxon>
        <taxon>Burkholderiales</taxon>
        <taxon>Oxalobacteraceae</taxon>
        <taxon>Keguizhuia</taxon>
    </lineage>
</organism>
<dbReference type="EMBL" id="JAUYVH010000020">
    <property type="protein sequence ID" value="MDQ9172310.1"/>
    <property type="molecule type" value="Genomic_DNA"/>
</dbReference>
<dbReference type="RefSeq" id="WP_338438341.1">
    <property type="nucleotide sequence ID" value="NZ_JAUYVH010000020.1"/>
</dbReference>
<reference evidence="1 2" key="1">
    <citation type="submission" date="2023-08" db="EMBL/GenBank/DDBJ databases">
        <title>Oxalobacteraceae gen .nov., isolated from river sludge outside the plant.</title>
        <authorList>
            <person name="Zhao S.Y."/>
        </authorList>
    </citation>
    <scope>NUCLEOTIDE SEQUENCE [LARGE SCALE GENOMIC DNA]</scope>
    <source>
        <strain evidence="1 2">R-40</strain>
    </source>
</reference>
<name>A0ABU1BTG2_9BURK</name>
<sequence>MPADLLRLHAMAHAILHGAALTVAPNETAVWELADELATEFRDWIALFARLWIDSRLWRNWCPTNNVTHQSARQRTN</sequence>
<proteinExistence type="predicted"/>
<evidence type="ECO:0000313" key="1">
    <source>
        <dbReference type="EMBL" id="MDQ9172310.1"/>
    </source>
</evidence>
<keyword evidence="2" id="KW-1185">Reference proteome</keyword>
<evidence type="ECO:0000313" key="2">
    <source>
        <dbReference type="Proteomes" id="UP001225596"/>
    </source>
</evidence>
<protein>
    <submittedName>
        <fullName evidence="1">Uncharacterized protein</fullName>
    </submittedName>
</protein>
<comment type="caution">
    <text evidence="1">The sequence shown here is derived from an EMBL/GenBank/DDBJ whole genome shotgun (WGS) entry which is preliminary data.</text>
</comment>
<dbReference type="Proteomes" id="UP001225596">
    <property type="component" value="Unassembled WGS sequence"/>
</dbReference>
<accession>A0ABU1BTG2</accession>